<protein>
    <submittedName>
        <fullName evidence="2">Putative ovule protein</fullName>
    </submittedName>
</protein>
<evidence type="ECO:0000313" key="2">
    <source>
        <dbReference type="EMBL" id="JAP07650.1"/>
    </source>
</evidence>
<feature type="compositionally biased region" description="Basic and acidic residues" evidence="1">
    <location>
        <begin position="61"/>
        <end position="72"/>
    </location>
</feature>
<dbReference type="EMBL" id="GEDG01038317">
    <property type="protein sequence ID" value="JAP07650.1"/>
    <property type="molecule type" value="Transcribed_RNA"/>
</dbReference>
<sequence>MLQRILPNDLVVSGISSNTLGSSIFARNYYNWIRRSKQKMYANIMRNHVKFKKEKQRGRSSKSEKEAKKGKS</sequence>
<feature type="compositionally biased region" description="Basic residues" evidence="1">
    <location>
        <begin position="48"/>
        <end position="60"/>
    </location>
</feature>
<name>A0A0V0GHL1_SOLCH</name>
<proteinExistence type="predicted"/>
<accession>A0A0V0GHL1</accession>
<dbReference type="AlphaFoldDB" id="A0A0V0GHL1"/>
<feature type="region of interest" description="Disordered" evidence="1">
    <location>
        <begin position="48"/>
        <end position="72"/>
    </location>
</feature>
<organism evidence="2">
    <name type="scientific">Solanum chacoense</name>
    <name type="common">Chaco potato</name>
    <dbReference type="NCBI Taxonomy" id="4108"/>
    <lineage>
        <taxon>Eukaryota</taxon>
        <taxon>Viridiplantae</taxon>
        <taxon>Streptophyta</taxon>
        <taxon>Embryophyta</taxon>
        <taxon>Tracheophyta</taxon>
        <taxon>Spermatophyta</taxon>
        <taxon>Magnoliopsida</taxon>
        <taxon>eudicotyledons</taxon>
        <taxon>Gunneridae</taxon>
        <taxon>Pentapetalae</taxon>
        <taxon>asterids</taxon>
        <taxon>lamiids</taxon>
        <taxon>Solanales</taxon>
        <taxon>Solanaceae</taxon>
        <taxon>Solanoideae</taxon>
        <taxon>Solaneae</taxon>
        <taxon>Solanum</taxon>
    </lineage>
</organism>
<evidence type="ECO:0000256" key="1">
    <source>
        <dbReference type="SAM" id="MobiDB-lite"/>
    </source>
</evidence>
<reference evidence="2" key="1">
    <citation type="submission" date="2015-12" db="EMBL/GenBank/DDBJ databases">
        <title>Gene expression during late stages of embryo sac development: a critical building block for successful pollen-pistil interactions.</title>
        <authorList>
            <person name="Liu Y."/>
            <person name="Joly V."/>
            <person name="Sabar M."/>
            <person name="Matton D.P."/>
        </authorList>
    </citation>
    <scope>NUCLEOTIDE SEQUENCE</scope>
</reference>